<feature type="transmembrane region" description="Helical" evidence="1">
    <location>
        <begin position="175"/>
        <end position="201"/>
    </location>
</feature>
<sequence length="396" mass="44329">TWTRKRERQPKADGSVCLQNGIAKSSQGNRPYLRHPSPRAPCVTLSHILQPSSRISVSIDKTLQHPDLCTASATTSRTKIEEEQADPDMSSPLVFIVNTTLLGLVTLPALVLTVLLFRRTSGSRREPSRKWATYTKVAFVLYLLTNVLSLIITGVDAANSDSYYYRHNNPTYLALLTLSNISIPIGHVGSAAVFLALFYLARAFSLLRTDETSRRYRIGRQCALGAFIWVCLAGLTVMCLSISIFVARYADTGYGYSQDYYDGLRNRSVAASSIDLALFATHLLCAIGTMVYTAKARKKVLGTPLQKASNLMLACGILWLLRNVWSLLYTILWGFMFGFNINFVYSWGFIFDIILNSWMTFVIFVLLYVLATTDKYAMSQPQGQEQRPKNMDEEGL</sequence>
<protein>
    <submittedName>
        <fullName evidence="2">Uncharacterized protein</fullName>
    </submittedName>
</protein>
<keyword evidence="1" id="KW-1133">Transmembrane helix</keyword>
<feature type="transmembrane region" description="Helical" evidence="1">
    <location>
        <begin position="269"/>
        <end position="291"/>
    </location>
</feature>
<organism evidence="2 3">
    <name type="scientific">Colletotrichum tofieldiae</name>
    <dbReference type="NCBI Taxonomy" id="708197"/>
    <lineage>
        <taxon>Eukaryota</taxon>
        <taxon>Fungi</taxon>
        <taxon>Dikarya</taxon>
        <taxon>Ascomycota</taxon>
        <taxon>Pezizomycotina</taxon>
        <taxon>Sordariomycetes</taxon>
        <taxon>Hypocreomycetidae</taxon>
        <taxon>Glomerellales</taxon>
        <taxon>Glomerellaceae</taxon>
        <taxon>Colletotrichum</taxon>
        <taxon>Colletotrichum spaethianum species complex</taxon>
    </lineage>
</organism>
<feature type="transmembrane region" description="Helical" evidence="1">
    <location>
        <begin position="222"/>
        <end position="249"/>
    </location>
</feature>
<name>A0A166W449_9PEZI</name>
<feature type="transmembrane region" description="Helical" evidence="1">
    <location>
        <begin position="137"/>
        <end position="155"/>
    </location>
</feature>
<keyword evidence="3" id="KW-1185">Reference proteome</keyword>
<proteinExistence type="predicted"/>
<evidence type="ECO:0000313" key="2">
    <source>
        <dbReference type="EMBL" id="KZL75293.1"/>
    </source>
</evidence>
<feature type="non-terminal residue" evidence="2">
    <location>
        <position position="396"/>
    </location>
</feature>
<gene>
    <name evidence="2" type="ORF">CT0861_11405</name>
</gene>
<feature type="transmembrane region" description="Helical" evidence="1">
    <location>
        <begin position="311"/>
        <end position="332"/>
    </location>
</feature>
<comment type="caution">
    <text evidence="2">The sequence shown here is derived from an EMBL/GenBank/DDBJ whole genome shotgun (WGS) entry which is preliminary data.</text>
</comment>
<reference evidence="2 3" key="1">
    <citation type="submission" date="2015-06" db="EMBL/GenBank/DDBJ databases">
        <title>Survival trade-offs in plant roots during colonization by closely related pathogenic and mutualistic fungi.</title>
        <authorList>
            <person name="Hacquard S."/>
            <person name="Kracher B."/>
            <person name="Hiruma K."/>
            <person name="Weinman A."/>
            <person name="Muench P."/>
            <person name="Garrido Oter R."/>
            <person name="Ver Loren van Themaat E."/>
            <person name="Dallerey J.-F."/>
            <person name="Damm U."/>
            <person name="Henrissat B."/>
            <person name="Lespinet O."/>
            <person name="Thon M."/>
            <person name="Kemen E."/>
            <person name="McHardy A.C."/>
            <person name="Schulze-Lefert P."/>
            <person name="O'Connell R.J."/>
        </authorList>
    </citation>
    <scope>NUCLEOTIDE SEQUENCE [LARGE SCALE GENOMIC DNA]</scope>
    <source>
        <strain evidence="2 3">0861</strain>
    </source>
</reference>
<keyword evidence="1" id="KW-0812">Transmembrane</keyword>
<feature type="non-terminal residue" evidence="2">
    <location>
        <position position="1"/>
    </location>
</feature>
<keyword evidence="1" id="KW-0472">Membrane</keyword>
<accession>A0A166W449</accession>
<feature type="transmembrane region" description="Helical" evidence="1">
    <location>
        <begin position="93"/>
        <end position="117"/>
    </location>
</feature>
<dbReference type="EMBL" id="LFIV01000024">
    <property type="protein sequence ID" value="KZL75293.1"/>
    <property type="molecule type" value="Genomic_DNA"/>
</dbReference>
<evidence type="ECO:0000256" key="1">
    <source>
        <dbReference type="SAM" id="Phobius"/>
    </source>
</evidence>
<dbReference type="AlphaFoldDB" id="A0A166W449"/>
<dbReference type="Proteomes" id="UP000076552">
    <property type="component" value="Unassembled WGS sequence"/>
</dbReference>
<feature type="transmembrane region" description="Helical" evidence="1">
    <location>
        <begin position="344"/>
        <end position="370"/>
    </location>
</feature>
<evidence type="ECO:0000313" key="3">
    <source>
        <dbReference type="Proteomes" id="UP000076552"/>
    </source>
</evidence>